<dbReference type="RefSeq" id="WP_249709044.1">
    <property type="nucleotide sequence ID" value="NZ_JAMFMB010000009.1"/>
</dbReference>
<proteinExistence type="predicted"/>
<evidence type="ECO:0000313" key="1">
    <source>
        <dbReference type="EMBL" id="MCL6283662.1"/>
    </source>
</evidence>
<comment type="caution">
    <text evidence="1">The sequence shown here is derived from an EMBL/GenBank/DDBJ whole genome shotgun (WGS) entry which is preliminary data.</text>
</comment>
<dbReference type="InterPro" id="IPR021395">
    <property type="entry name" value="DUF3035"/>
</dbReference>
<keyword evidence="2" id="KW-1185">Reference proteome</keyword>
<accession>A0ABT0Q235</accession>
<dbReference type="Pfam" id="PF11233">
    <property type="entry name" value="DUF3035"/>
    <property type="match status" value="1"/>
</dbReference>
<dbReference type="EMBL" id="JAMFMB010000009">
    <property type="protein sequence ID" value="MCL6283662.1"/>
    <property type="molecule type" value="Genomic_DNA"/>
</dbReference>
<evidence type="ECO:0000313" key="2">
    <source>
        <dbReference type="Proteomes" id="UP001203880"/>
    </source>
</evidence>
<sequence length="171" mass="17990">MRGPLGAIMIAGVFALAACSDKGLRVINAPGPGPDEFAVLPVKPLTAPQDYAVLPAPTPGGANLTDPTPVADAVEALGGRASALQPGAVPSSDAALVRTASRYGVPANTREVLAQEDADFRRRKGRLANIRLFKVDRYGEVYDKQAIDPYAAEDVFRRAGRETPSAPPEDR</sequence>
<dbReference type="PROSITE" id="PS51257">
    <property type="entry name" value="PROKAR_LIPOPROTEIN"/>
    <property type="match status" value="1"/>
</dbReference>
<protein>
    <submittedName>
        <fullName evidence="1">DUF3035 domain-containing protein</fullName>
    </submittedName>
</protein>
<organism evidence="1 2">
    <name type="scientific">Ruegeria spongiae</name>
    <dbReference type="NCBI Taxonomy" id="2942209"/>
    <lineage>
        <taxon>Bacteria</taxon>
        <taxon>Pseudomonadati</taxon>
        <taxon>Pseudomonadota</taxon>
        <taxon>Alphaproteobacteria</taxon>
        <taxon>Rhodobacterales</taxon>
        <taxon>Roseobacteraceae</taxon>
        <taxon>Ruegeria</taxon>
    </lineage>
</organism>
<reference evidence="1" key="1">
    <citation type="submission" date="2022-05" db="EMBL/GenBank/DDBJ databases">
        <authorList>
            <person name="Park J.-S."/>
        </authorList>
    </citation>
    <scope>NUCLEOTIDE SEQUENCE</scope>
    <source>
        <strain evidence="1">2012CJ41-6</strain>
    </source>
</reference>
<dbReference type="Proteomes" id="UP001203880">
    <property type="component" value="Unassembled WGS sequence"/>
</dbReference>
<gene>
    <name evidence="1" type="ORF">M3P21_08975</name>
</gene>
<name>A0ABT0Q235_9RHOB</name>